<feature type="non-terminal residue" evidence="2">
    <location>
        <position position="1"/>
    </location>
</feature>
<evidence type="ECO:0000259" key="1">
    <source>
        <dbReference type="PROSITE" id="PS51820"/>
    </source>
</evidence>
<comment type="caution">
    <text evidence="2">The sequence shown here is derived from an EMBL/GenBank/DDBJ whole genome shotgun (WGS) entry which is preliminary data.</text>
</comment>
<protein>
    <recommendedName>
        <fullName evidence="1">PA14 domain-containing protein</fullName>
    </recommendedName>
</protein>
<sequence>KQPDKPVLDKPAVSDATAVELAGQVLVEWKISESASPQLSAEIEVFGAKEGAGKPLATMHVPYPHLRIMRIDVEGTPVSVRLTVKDIFDQETSTVIPVTPTEPFPARTTALQSGLQYKFYKAPEGVKWDRIPDMSRLTPVRSGHVKQLDSNSSIADGSEGNYALSYSGFVRAPKTGLYVFELRTSDGSRLTVDGRLVADNDGIHGPVIKQYAVPLAVGLHSIELSYFNSKRGAKLWMGMAGAGMKLRQLTRADFLCAADGTLPSIQLTKPGGSKPVTCHVLLVPGLDMKGHSVSRIDFYRDQSRVGSVSREQVRKDGTYALSITLPEGDNLLWARLTYDGDRTIDSDIANFQSINVNEGGWEISTGSEKDLPQGIHTSADSISFSGEGTISATKKVKGDFVFTGRISDFVHTTPDSGVLAQSTMGLFADQGTFGGFGVFGIWDTAGKGLRTVRNDRDLETSRMNRHSLGETDRWIRMARRGTHWMAFTSPDGKTWKKVVDRIILKRITPEEMRFGVHMWNIPGINRTLFHGTLSDLRIE</sequence>
<evidence type="ECO:0000313" key="2">
    <source>
        <dbReference type="EMBL" id="KKL27172.1"/>
    </source>
</evidence>
<organism evidence="2">
    <name type="scientific">marine sediment metagenome</name>
    <dbReference type="NCBI Taxonomy" id="412755"/>
    <lineage>
        <taxon>unclassified sequences</taxon>
        <taxon>metagenomes</taxon>
        <taxon>ecological metagenomes</taxon>
    </lineage>
</organism>
<name>A0A0F9CL52_9ZZZZ</name>
<reference evidence="2" key="1">
    <citation type="journal article" date="2015" name="Nature">
        <title>Complex archaea that bridge the gap between prokaryotes and eukaryotes.</title>
        <authorList>
            <person name="Spang A."/>
            <person name="Saw J.H."/>
            <person name="Jorgensen S.L."/>
            <person name="Zaremba-Niedzwiedzka K."/>
            <person name="Martijn J."/>
            <person name="Lind A.E."/>
            <person name="van Eijk R."/>
            <person name="Schleper C."/>
            <person name="Guy L."/>
            <person name="Ettema T.J."/>
        </authorList>
    </citation>
    <scope>NUCLEOTIDE SEQUENCE</scope>
</reference>
<dbReference type="SUPFAM" id="SSF56988">
    <property type="entry name" value="Anthrax protective antigen"/>
    <property type="match status" value="1"/>
</dbReference>
<dbReference type="EMBL" id="LAZR01035564">
    <property type="protein sequence ID" value="KKL27172.1"/>
    <property type="molecule type" value="Genomic_DNA"/>
</dbReference>
<dbReference type="Gene3D" id="3.90.182.10">
    <property type="entry name" value="Toxin - Anthrax Protective Antigen,domain 1"/>
    <property type="match status" value="1"/>
</dbReference>
<gene>
    <name evidence="2" type="ORF">LCGC14_2387840</name>
</gene>
<accession>A0A0F9CL52</accession>
<dbReference type="Pfam" id="PF07691">
    <property type="entry name" value="PA14"/>
    <property type="match status" value="1"/>
</dbReference>
<proteinExistence type="predicted"/>
<dbReference type="InterPro" id="IPR011658">
    <property type="entry name" value="PA14_dom"/>
</dbReference>
<dbReference type="AlphaFoldDB" id="A0A0F9CL52"/>
<feature type="non-terminal residue" evidence="2">
    <location>
        <position position="539"/>
    </location>
</feature>
<feature type="domain" description="PA14" evidence="1">
    <location>
        <begin position="110"/>
        <end position="253"/>
    </location>
</feature>
<dbReference type="PROSITE" id="PS51820">
    <property type="entry name" value="PA14"/>
    <property type="match status" value="1"/>
</dbReference>
<dbReference type="InterPro" id="IPR037524">
    <property type="entry name" value="PA14/GLEYA"/>
</dbReference>
<dbReference type="SMART" id="SM00758">
    <property type="entry name" value="PA14"/>
    <property type="match status" value="1"/>
</dbReference>